<dbReference type="PANTHER" id="PTHR37944:SF1">
    <property type="entry name" value="PORIN B"/>
    <property type="match status" value="1"/>
</dbReference>
<dbReference type="InterPro" id="IPR038673">
    <property type="entry name" value="OprB_sf"/>
</dbReference>
<dbReference type="Pfam" id="PF04966">
    <property type="entry name" value="OprB"/>
    <property type="match status" value="1"/>
</dbReference>
<dbReference type="InterPro" id="IPR007049">
    <property type="entry name" value="Carb-sel_porin_OprB"/>
</dbReference>
<dbReference type="EMBL" id="CP121472">
    <property type="protein sequence ID" value="WPL19870.1"/>
    <property type="molecule type" value="Genomic_DNA"/>
</dbReference>
<comment type="similarity">
    <text evidence="1 2">Belongs to the OprB family.</text>
</comment>
<evidence type="ECO:0000313" key="3">
    <source>
        <dbReference type="EMBL" id="WPL19870.1"/>
    </source>
</evidence>
<dbReference type="Gene3D" id="2.40.160.180">
    <property type="entry name" value="Carbohydrate-selective porin OprB"/>
    <property type="match status" value="1"/>
</dbReference>
<evidence type="ECO:0000256" key="2">
    <source>
        <dbReference type="RuleBase" id="RU363072"/>
    </source>
</evidence>
<dbReference type="InterPro" id="IPR052932">
    <property type="entry name" value="OprB_Porin"/>
</dbReference>
<evidence type="ECO:0000313" key="4">
    <source>
        <dbReference type="Proteomes" id="UP001432180"/>
    </source>
</evidence>
<name>A0ABZ0SKS5_9GAMM</name>
<organism evidence="3 4">
    <name type="scientific">Thiorhodovibrio winogradskyi</name>
    <dbReference type="NCBI Taxonomy" id="77007"/>
    <lineage>
        <taxon>Bacteria</taxon>
        <taxon>Pseudomonadati</taxon>
        <taxon>Pseudomonadota</taxon>
        <taxon>Gammaproteobacteria</taxon>
        <taxon>Chromatiales</taxon>
        <taxon>Chromatiaceae</taxon>
        <taxon>Thiorhodovibrio</taxon>
    </lineage>
</organism>
<dbReference type="RefSeq" id="WP_328985623.1">
    <property type="nucleotide sequence ID" value="NZ_CP121472.1"/>
</dbReference>
<reference evidence="3 4" key="1">
    <citation type="journal article" date="2023" name="Microorganisms">
        <title>Thiorhodovibrio frisius and Trv. litoralis spp. nov., Two Novel Members from a Clade of Fastidious Purple Sulfur Bacteria That Exhibit Unique Red-Shifted Light-Harvesting Capabilities.</title>
        <authorList>
            <person name="Methner A."/>
            <person name="Kuzyk S.B."/>
            <person name="Petersen J."/>
            <person name="Bauer S."/>
            <person name="Brinkmann H."/>
            <person name="Sichau K."/>
            <person name="Wanner G."/>
            <person name="Wolf J."/>
            <person name="Neumann-Schaal M."/>
            <person name="Henke P."/>
            <person name="Tank M."/>
            <person name="Sproer C."/>
            <person name="Bunk B."/>
            <person name="Overmann J."/>
        </authorList>
    </citation>
    <scope>NUCLEOTIDE SEQUENCE [LARGE SCALE GENOMIC DNA]</scope>
    <source>
        <strain evidence="3 4">DSM 6702</strain>
    </source>
</reference>
<sequence>MMPHQSNVASVAFSSVLSLKTRAGFRWLVPPLIGAVLTIPSNVNASDFSSANVLTGDWGGARSAWQAHGVDIRLNYTTESLVNVAGGEKAGGTYADNIGLDVRFDLAKLLGVPSTQLLVKLSQRDGTSVSERFIAPSLGGNTFTAQEVAGTPNFKVVNVQFNTRLLDGRLDLAYGRLVANDDFLSSSLYCQFVNNAFCGSPKAVFLHNPFTFSAYPVATWGARLRYDTPARDWTVQLALYDGDPELKRGDARLASQNPHGTDWGLGDNGVTLAGELQYHRHRDSATALPGTYKLGGYYLTGDFDDLSVSHQAPAGDQVRGNAMLWLLGEQMLYRTSPDRHLSAFGSLVASLDDRVNQMSHYLNAGLVYRGLFRARPQDSTGFGLAVGWYGDPYNRGLQAAGQARKDHEAVIELNHRFALGHGIAIQPDLQYILRPGGTGDIDNALVIGAKISLDF</sequence>
<evidence type="ECO:0000256" key="1">
    <source>
        <dbReference type="ARBA" id="ARBA00008769"/>
    </source>
</evidence>
<dbReference type="Proteomes" id="UP001432180">
    <property type="component" value="Chromosome"/>
</dbReference>
<dbReference type="PANTHER" id="PTHR37944">
    <property type="entry name" value="PORIN B"/>
    <property type="match status" value="1"/>
</dbReference>
<protein>
    <submittedName>
        <fullName evidence="3">Outer membrane protein D1</fullName>
    </submittedName>
</protein>
<proteinExistence type="inferred from homology"/>
<keyword evidence="4" id="KW-1185">Reference proteome</keyword>
<accession>A0ABZ0SKS5</accession>
<gene>
    <name evidence="3" type="primary">oprB</name>
    <name evidence="3" type="ORF">Thiowin_05017</name>
</gene>